<dbReference type="eggNOG" id="COG1136">
    <property type="taxonomic scope" value="Bacteria"/>
</dbReference>
<keyword evidence="3 5" id="KW-0067">ATP-binding</keyword>
<evidence type="ECO:0000313" key="6">
    <source>
        <dbReference type="Proteomes" id="UP000076404"/>
    </source>
</evidence>
<dbReference type="Pfam" id="PF00005">
    <property type="entry name" value="ABC_tran"/>
    <property type="match status" value="1"/>
</dbReference>
<evidence type="ECO:0000313" key="5">
    <source>
        <dbReference type="EMBL" id="AMW04218.1"/>
    </source>
</evidence>
<dbReference type="GO" id="GO:0005524">
    <property type="term" value="F:ATP binding"/>
    <property type="evidence" value="ECO:0007669"/>
    <property type="project" value="UniProtKB-KW"/>
</dbReference>
<dbReference type="SMART" id="SM00382">
    <property type="entry name" value="AAA"/>
    <property type="match status" value="1"/>
</dbReference>
<dbReference type="OrthoDB" id="9802264at2"/>
<dbReference type="KEGG" id="gph:GEMMAAP_03930"/>
<reference evidence="5 6" key="1">
    <citation type="journal article" date="2014" name="Proc. Natl. Acad. Sci. U.S.A.">
        <title>Functional type 2 photosynthetic reaction centers found in the rare bacterial phylum Gemmatimonadetes.</title>
        <authorList>
            <person name="Zeng Y."/>
            <person name="Feng F."/>
            <person name="Medova H."/>
            <person name="Dean J."/>
            <person name="Koblizek M."/>
        </authorList>
    </citation>
    <scope>NUCLEOTIDE SEQUENCE [LARGE SCALE GENOMIC DNA]</scope>
    <source>
        <strain evidence="5 6">AP64</strain>
    </source>
</reference>
<protein>
    <submittedName>
        <fullName evidence="5">Methionine ABC transporter ATP-binding protein</fullName>
    </submittedName>
</protein>
<dbReference type="EMBL" id="CP011454">
    <property type="protein sequence ID" value="AMW04218.1"/>
    <property type="molecule type" value="Genomic_DNA"/>
</dbReference>
<keyword evidence="2" id="KW-0547">Nucleotide-binding</keyword>
<dbReference type="PROSITE" id="PS50893">
    <property type="entry name" value="ABC_TRANSPORTER_2"/>
    <property type="match status" value="1"/>
</dbReference>
<dbReference type="InterPro" id="IPR027417">
    <property type="entry name" value="P-loop_NTPase"/>
</dbReference>
<proteinExistence type="predicted"/>
<dbReference type="InterPro" id="IPR015854">
    <property type="entry name" value="ABC_transpr_LolD-like"/>
</dbReference>
<dbReference type="GO" id="GO:0016887">
    <property type="term" value="F:ATP hydrolysis activity"/>
    <property type="evidence" value="ECO:0007669"/>
    <property type="project" value="InterPro"/>
</dbReference>
<keyword evidence="1" id="KW-0813">Transport</keyword>
<keyword evidence="6" id="KW-1185">Reference proteome</keyword>
<dbReference type="AlphaFoldDB" id="A0A143BGP6"/>
<dbReference type="RefSeq" id="WP_053334283.1">
    <property type="nucleotide sequence ID" value="NZ_CP011454.1"/>
</dbReference>
<evidence type="ECO:0000256" key="1">
    <source>
        <dbReference type="ARBA" id="ARBA00022448"/>
    </source>
</evidence>
<dbReference type="InterPro" id="IPR003593">
    <property type="entry name" value="AAA+_ATPase"/>
</dbReference>
<name>A0A143BGP6_9BACT</name>
<feature type="domain" description="ABC transporter" evidence="4">
    <location>
        <begin position="11"/>
        <end position="250"/>
    </location>
</feature>
<dbReference type="SUPFAM" id="SSF52540">
    <property type="entry name" value="P-loop containing nucleoside triphosphate hydrolases"/>
    <property type="match status" value="1"/>
</dbReference>
<dbReference type="CDD" id="cd03255">
    <property type="entry name" value="ABC_MJ0796_LolCDE_FtsE"/>
    <property type="match status" value="1"/>
</dbReference>
<accession>A0A143BGP6</accession>
<gene>
    <name evidence="5" type="ORF">GEMMAAP_03930</name>
</gene>
<dbReference type="STRING" id="1379270.GEMMAAP_03930"/>
<dbReference type="InterPro" id="IPR003439">
    <property type="entry name" value="ABC_transporter-like_ATP-bd"/>
</dbReference>
<dbReference type="PANTHER" id="PTHR24220">
    <property type="entry name" value="IMPORT ATP-BINDING PROTEIN"/>
    <property type="match status" value="1"/>
</dbReference>
<dbReference type="PANTHER" id="PTHR24220:SF611">
    <property type="entry name" value="ATP-BINDING COMPONENT OF ABC TRANSPORTER-RELATED"/>
    <property type="match status" value="1"/>
</dbReference>
<dbReference type="Proteomes" id="UP000076404">
    <property type="component" value="Chromosome"/>
</dbReference>
<evidence type="ECO:0000256" key="2">
    <source>
        <dbReference type="ARBA" id="ARBA00022741"/>
    </source>
</evidence>
<evidence type="ECO:0000259" key="4">
    <source>
        <dbReference type="PROSITE" id="PS50893"/>
    </source>
</evidence>
<dbReference type="Gene3D" id="3.40.50.300">
    <property type="entry name" value="P-loop containing nucleotide triphosphate hydrolases"/>
    <property type="match status" value="1"/>
</dbReference>
<dbReference type="GO" id="GO:0005886">
    <property type="term" value="C:plasma membrane"/>
    <property type="evidence" value="ECO:0007669"/>
    <property type="project" value="TreeGrafter"/>
</dbReference>
<reference evidence="5 6" key="2">
    <citation type="journal article" date="2016" name="Environ. Microbiol. Rep.">
        <title>Metagenomic evidence for the presence of phototrophic Gemmatimonadetes bacteria in diverse environments.</title>
        <authorList>
            <person name="Zeng Y."/>
            <person name="Baumbach J."/>
            <person name="Barbosa E.G."/>
            <person name="Azevedo V."/>
            <person name="Zhang C."/>
            <person name="Koblizek M."/>
        </authorList>
    </citation>
    <scope>NUCLEOTIDE SEQUENCE [LARGE SCALE GENOMIC DNA]</scope>
    <source>
        <strain evidence="5 6">AP64</strain>
    </source>
</reference>
<dbReference type="GO" id="GO:0022857">
    <property type="term" value="F:transmembrane transporter activity"/>
    <property type="evidence" value="ECO:0007669"/>
    <property type="project" value="TreeGrafter"/>
</dbReference>
<evidence type="ECO:0000256" key="3">
    <source>
        <dbReference type="ARBA" id="ARBA00022840"/>
    </source>
</evidence>
<sequence length="251" mass="26914">MTTPASTAPAVELSKLRFAYRTGQDVLAIDHLSIARGETVFLHGPSGSGKTTLLGLLAGVLQATAGQVKVLGQDFSTMSSGARDAFRARHLGYVFQMFNLIPYLSMRENILLPIRLEAARRARLGGRSFDEAVRDVASQLDIARYLDTPIGELSVGQQQRVAAARALIGSPEVVIADEPTSALDTDRREQFLELLFKSCANASATLVFVSHDHTLMPLFSRIVELGEINAAAQVHRVNTATSAVPTAGGTP</sequence>
<organism evidence="5 6">
    <name type="scientific">Gemmatimonas phototrophica</name>
    <dbReference type="NCBI Taxonomy" id="1379270"/>
    <lineage>
        <taxon>Bacteria</taxon>
        <taxon>Pseudomonadati</taxon>
        <taxon>Gemmatimonadota</taxon>
        <taxon>Gemmatimonadia</taxon>
        <taxon>Gemmatimonadales</taxon>
        <taxon>Gemmatimonadaceae</taxon>
        <taxon>Gemmatimonas</taxon>
    </lineage>
</organism>
<dbReference type="InterPro" id="IPR017911">
    <property type="entry name" value="MacB-like_ATP-bd"/>
</dbReference>